<evidence type="ECO:0000256" key="4">
    <source>
        <dbReference type="ARBA" id="ARBA00022617"/>
    </source>
</evidence>
<protein>
    <recommendedName>
        <fullName evidence="15">Plant heme peroxidase family profile domain-containing protein</fullName>
    </recommendedName>
</protein>
<keyword evidence="3" id="KW-0575">Peroxidase</keyword>
<feature type="binding site" evidence="11">
    <location>
        <position position="83"/>
    </location>
    <ligand>
        <name>Ca(2+)</name>
        <dbReference type="ChEBI" id="CHEBI:29108"/>
        <label>1</label>
    </ligand>
</feature>
<accession>A0AAV8Q3H8</accession>
<reference evidence="16 17" key="1">
    <citation type="submission" date="2022-12" db="EMBL/GenBank/DDBJ databases">
        <title>Chromosome-scale assembly of the Ensete ventricosum genome.</title>
        <authorList>
            <person name="Dussert Y."/>
            <person name="Stocks J."/>
            <person name="Wendawek A."/>
            <person name="Woldeyes F."/>
            <person name="Nichols R.A."/>
            <person name="Borrell J.S."/>
        </authorList>
    </citation>
    <scope>NUCLEOTIDE SEQUENCE [LARGE SCALE GENOMIC DNA]</scope>
    <source>
        <strain evidence="17">cv. Maze</strain>
        <tissue evidence="16">Seeds</tissue>
    </source>
</reference>
<dbReference type="GO" id="GO:0140825">
    <property type="term" value="F:lactoperoxidase activity"/>
    <property type="evidence" value="ECO:0007669"/>
    <property type="project" value="UniProtKB-EC"/>
</dbReference>
<feature type="domain" description="Plant heme peroxidase family profile" evidence="15">
    <location>
        <begin position="31"/>
        <end position="85"/>
    </location>
</feature>
<comment type="catalytic activity">
    <reaction evidence="1">
        <text>2 a phenolic donor + H2O2 = 2 a phenolic radical donor + 2 H2O</text>
        <dbReference type="Rhea" id="RHEA:56136"/>
        <dbReference type="ChEBI" id="CHEBI:15377"/>
        <dbReference type="ChEBI" id="CHEBI:16240"/>
        <dbReference type="ChEBI" id="CHEBI:139520"/>
        <dbReference type="ChEBI" id="CHEBI:139521"/>
        <dbReference type="EC" id="1.11.1.7"/>
    </reaction>
</comment>
<evidence type="ECO:0000259" key="15">
    <source>
        <dbReference type="PROSITE" id="PS50873"/>
    </source>
</evidence>
<comment type="cofactor">
    <cofactor evidence="11">
        <name>Ca(2+)</name>
        <dbReference type="ChEBI" id="CHEBI:29108"/>
    </cofactor>
    <text evidence="11">Binds 2 calcium ions per subunit.</text>
</comment>
<comment type="caution">
    <text evidence="16">The sequence shown here is derived from an EMBL/GenBank/DDBJ whole genome shotgun (WGS) entry which is preliminary data.</text>
</comment>
<gene>
    <name evidence="16" type="ORF">OPV22_030334</name>
</gene>
<evidence type="ECO:0000256" key="11">
    <source>
        <dbReference type="PIRSR" id="PIRSR600823-3"/>
    </source>
</evidence>
<evidence type="ECO:0000256" key="10">
    <source>
        <dbReference type="PIRSR" id="PIRSR600823-1"/>
    </source>
</evidence>
<evidence type="ECO:0000256" key="14">
    <source>
        <dbReference type="SAM" id="MobiDB-lite"/>
    </source>
</evidence>
<evidence type="ECO:0000313" key="17">
    <source>
        <dbReference type="Proteomes" id="UP001222027"/>
    </source>
</evidence>
<dbReference type="SUPFAM" id="SSF48113">
    <property type="entry name" value="Heme-dependent peroxidases"/>
    <property type="match status" value="1"/>
</dbReference>
<comment type="cofactor">
    <cofactor evidence="2">
        <name>heme b</name>
        <dbReference type="ChEBI" id="CHEBI:60344"/>
    </cofactor>
</comment>
<keyword evidence="17" id="KW-1185">Reference proteome</keyword>
<feature type="binding site" evidence="11">
    <location>
        <position position="67"/>
    </location>
    <ligand>
        <name>Ca(2+)</name>
        <dbReference type="ChEBI" id="CHEBI:29108"/>
        <label>1</label>
    </ligand>
</feature>
<keyword evidence="4" id="KW-0349">Heme</keyword>
<keyword evidence="5 11" id="KW-0479">Metal-binding</keyword>
<feature type="site" description="Transition state stabilizer" evidence="12">
    <location>
        <position position="57"/>
    </location>
</feature>
<evidence type="ECO:0000256" key="6">
    <source>
        <dbReference type="ARBA" id="ARBA00022837"/>
    </source>
</evidence>
<evidence type="ECO:0000256" key="2">
    <source>
        <dbReference type="ARBA" id="ARBA00001970"/>
    </source>
</evidence>
<evidence type="ECO:0000256" key="13">
    <source>
        <dbReference type="RuleBase" id="RU004241"/>
    </source>
</evidence>
<dbReference type="GO" id="GO:0020037">
    <property type="term" value="F:heme binding"/>
    <property type="evidence" value="ECO:0007669"/>
    <property type="project" value="InterPro"/>
</dbReference>
<dbReference type="EMBL" id="JAQQAF010000008">
    <property type="protein sequence ID" value="KAJ8467782.1"/>
    <property type="molecule type" value="Genomic_DNA"/>
</dbReference>
<dbReference type="GO" id="GO:0046872">
    <property type="term" value="F:metal ion binding"/>
    <property type="evidence" value="ECO:0007669"/>
    <property type="project" value="UniProtKB-KW"/>
</dbReference>
<feature type="binding site" evidence="11">
    <location>
        <position position="65"/>
    </location>
    <ligand>
        <name>Ca(2+)</name>
        <dbReference type="ChEBI" id="CHEBI:29108"/>
        <label>1</label>
    </ligand>
</feature>
<dbReference type="Gene3D" id="1.10.520.10">
    <property type="match status" value="1"/>
</dbReference>
<evidence type="ECO:0000256" key="8">
    <source>
        <dbReference type="ARBA" id="ARBA00023004"/>
    </source>
</evidence>
<dbReference type="InterPro" id="IPR002016">
    <property type="entry name" value="Haem_peroxidase"/>
</dbReference>
<proteinExistence type="inferred from homology"/>
<feature type="binding site" evidence="11">
    <location>
        <position position="62"/>
    </location>
    <ligand>
        <name>Ca(2+)</name>
        <dbReference type="ChEBI" id="CHEBI:29108"/>
        <label>1</label>
    </ligand>
</feature>
<keyword evidence="9" id="KW-0376">Hydrogen peroxide</keyword>
<feature type="region of interest" description="Disordered" evidence="14">
    <location>
        <begin position="1"/>
        <end position="27"/>
    </location>
</feature>
<dbReference type="PRINTS" id="PR00461">
    <property type="entry name" value="PLPEROXIDASE"/>
</dbReference>
<feature type="active site" description="Proton acceptor" evidence="10">
    <location>
        <position position="61"/>
    </location>
</feature>
<dbReference type="GO" id="GO:0042744">
    <property type="term" value="P:hydrogen peroxide catabolic process"/>
    <property type="evidence" value="ECO:0007669"/>
    <property type="project" value="UniProtKB-KW"/>
</dbReference>
<dbReference type="InterPro" id="IPR010255">
    <property type="entry name" value="Haem_peroxidase_sf"/>
</dbReference>
<dbReference type="GO" id="GO:0006979">
    <property type="term" value="P:response to oxidative stress"/>
    <property type="evidence" value="ECO:0007669"/>
    <property type="project" value="InterPro"/>
</dbReference>
<name>A0AAV8Q3H8_ENSVE</name>
<dbReference type="Pfam" id="PF00141">
    <property type="entry name" value="peroxidase"/>
    <property type="match status" value="1"/>
</dbReference>
<evidence type="ECO:0000256" key="3">
    <source>
        <dbReference type="ARBA" id="ARBA00022559"/>
    </source>
</evidence>
<dbReference type="Proteomes" id="UP001222027">
    <property type="component" value="Unassembled WGS sequence"/>
</dbReference>
<evidence type="ECO:0000256" key="9">
    <source>
        <dbReference type="ARBA" id="ARBA00023324"/>
    </source>
</evidence>
<feature type="binding site" evidence="11">
    <location>
        <position position="69"/>
    </location>
    <ligand>
        <name>Ca(2+)</name>
        <dbReference type="ChEBI" id="CHEBI:29108"/>
        <label>1</label>
    </ligand>
</feature>
<evidence type="ECO:0000256" key="12">
    <source>
        <dbReference type="PIRSR" id="PIRSR600823-4"/>
    </source>
</evidence>
<organism evidence="16 17">
    <name type="scientific">Ensete ventricosum</name>
    <name type="common">Abyssinian banana</name>
    <name type="synonym">Musa ensete</name>
    <dbReference type="NCBI Taxonomy" id="4639"/>
    <lineage>
        <taxon>Eukaryota</taxon>
        <taxon>Viridiplantae</taxon>
        <taxon>Streptophyta</taxon>
        <taxon>Embryophyta</taxon>
        <taxon>Tracheophyta</taxon>
        <taxon>Spermatophyta</taxon>
        <taxon>Magnoliopsida</taxon>
        <taxon>Liliopsida</taxon>
        <taxon>Zingiberales</taxon>
        <taxon>Musaceae</taxon>
        <taxon>Ensete</taxon>
    </lineage>
</organism>
<dbReference type="PANTHER" id="PTHR31235">
    <property type="entry name" value="PEROXIDASE 25-RELATED"/>
    <property type="match status" value="1"/>
</dbReference>
<evidence type="ECO:0000256" key="1">
    <source>
        <dbReference type="ARBA" id="ARBA00000189"/>
    </source>
</evidence>
<keyword evidence="7" id="KW-0560">Oxidoreductase</keyword>
<evidence type="ECO:0000313" key="16">
    <source>
        <dbReference type="EMBL" id="KAJ8467782.1"/>
    </source>
</evidence>
<dbReference type="AlphaFoldDB" id="A0AAV8Q3H8"/>
<comment type="similarity">
    <text evidence="13">Belongs to the peroxidase family.</text>
</comment>
<evidence type="ECO:0000256" key="7">
    <source>
        <dbReference type="ARBA" id="ARBA00023002"/>
    </source>
</evidence>
<dbReference type="InterPro" id="IPR000823">
    <property type="entry name" value="Peroxidase_pln"/>
</dbReference>
<keyword evidence="8" id="KW-0408">Iron</keyword>
<dbReference type="PROSITE" id="PS50873">
    <property type="entry name" value="PEROXIDASE_4"/>
    <property type="match status" value="1"/>
</dbReference>
<evidence type="ECO:0000256" key="5">
    <source>
        <dbReference type="ARBA" id="ARBA00022723"/>
    </source>
</evidence>
<feature type="binding site" evidence="11">
    <location>
        <position position="71"/>
    </location>
    <ligand>
        <name>Ca(2+)</name>
        <dbReference type="ChEBI" id="CHEBI:29108"/>
        <label>1</label>
    </ligand>
</feature>
<sequence>MQWKASLHHVDVSPRESGGGGVALSRGATPPKAELIVKQEVEKAVRANPGIIAGLLRLHFHDCFVRGRDGSVLIDSTWTSTAEKDGYTPQQSEEKVGGCLQRESLFQI</sequence>
<keyword evidence="6 11" id="KW-0106">Calcium</keyword>